<gene>
    <name evidence="1" type="ORF">FJR39_24970</name>
</gene>
<reference evidence="2" key="1">
    <citation type="journal article" date="2020" name="Toxins">
        <title>Phylogenomic Analysis of Secondary Metabolism in the Toxic Cyanobacterial Genera Anabaena, Dolichospermum and Aphanizomenon.</title>
        <authorList>
            <person name="Oesterholm J."/>
            <person name="Popin R.V."/>
            <person name="Fewer D.P."/>
            <person name="Sivonen K."/>
        </authorList>
    </citation>
    <scope>NUCLEOTIDE SEQUENCE [LARGE SCALE GENOMIC DNA]</scope>
    <source>
        <strain evidence="2">UHCC 0037</strain>
    </source>
</reference>
<proteinExistence type="predicted"/>
<accession>A0ACC7SEK2</accession>
<keyword evidence="2" id="KW-1185">Reference proteome</keyword>
<organism evidence="1 2">
    <name type="scientific">Dolichospermum flos-aquae UHCC 0037</name>
    <dbReference type="NCBI Taxonomy" id="2590026"/>
    <lineage>
        <taxon>Bacteria</taxon>
        <taxon>Bacillati</taxon>
        <taxon>Cyanobacteriota</taxon>
        <taxon>Cyanophyceae</taxon>
        <taxon>Nostocales</taxon>
        <taxon>Aphanizomenonaceae</taxon>
        <taxon>Dolichospermum</taxon>
    </lineage>
</organism>
<name>A0ACC7SEK2_DOLFA</name>
<comment type="caution">
    <text evidence="1">The sequence shown here is derived from an EMBL/GenBank/DDBJ whole genome shotgun (WGS) entry which is preliminary data.</text>
</comment>
<protein>
    <submittedName>
        <fullName evidence="1">Peptidase M15</fullName>
    </submittedName>
</protein>
<sequence length="293" mass="32763">MRYDEIEIFKISNIFMKLVLKIAAFVTIIIFVSVSLVSIHKISQSQPTQTPQITADCITNSDIPCHSPTTSVNTQFIPNQQLDDQQRFLAVIAKKIPTIPQIDTFEYTLLRTYGTVFINQKPGINLPQKVILDNESATQSFQDAINIALVNDTQECYLQKTAATALNQAKSLATIPLKSGYAGDCLRNFATNLRFWNKYANSETLAQVKAGKETKILGLVAPPGTSQHLWGLAIDLQVSTSAQRQALNENGWFQTVVSDLPHWTYLGWSEDDLPKFGLQQKIVQGIKYWVTPI</sequence>
<dbReference type="EMBL" id="VILF01000007">
    <property type="protein sequence ID" value="MTJ46174.1"/>
    <property type="molecule type" value="Genomic_DNA"/>
</dbReference>
<evidence type="ECO:0000313" key="1">
    <source>
        <dbReference type="EMBL" id="MTJ46174.1"/>
    </source>
</evidence>
<dbReference type="Proteomes" id="UP001517388">
    <property type="component" value="Unassembled WGS sequence"/>
</dbReference>
<evidence type="ECO:0000313" key="2">
    <source>
        <dbReference type="Proteomes" id="UP001517388"/>
    </source>
</evidence>